<name>A0AAJ0F9Y9_9PEZI</name>
<dbReference type="PANTHER" id="PTHR10622">
    <property type="entry name" value="HET DOMAIN-CONTAINING PROTEIN"/>
    <property type="match status" value="1"/>
</dbReference>
<evidence type="ECO:0000259" key="4">
    <source>
        <dbReference type="Pfam" id="PF26640"/>
    </source>
</evidence>
<gene>
    <name evidence="5" type="ORF">QBC47DRAFT_381482</name>
</gene>
<dbReference type="AlphaFoldDB" id="A0AAJ0F9Y9"/>
<evidence type="ECO:0000256" key="1">
    <source>
        <dbReference type="SAM" id="Coils"/>
    </source>
</evidence>
<proteinExistence type="predicted"/>
<keyword evidence="1" id="KW-0175">Coiled coil</keyword>
<feature type="region of interest" description="Disordered" evidence="2">
    <location>
        <begin position="819"/>
        <end position="852"/>
    </location>
</feature>
<evidence type="ECO:0000313" key="5">
    <source>
        <dbReference type="EMBL" id="KAK1755848.1"/>
    </source>
</evidence>
<sequence length="852" mass="95831">MRLLNIKTRELEPFFGKPAPPYAVLSHTWGRDEDELSFDDARDGRWDKAGSKAKFDGCAAQALKDGLVYIWIDTCCIDKTNSVELNEAINSMFRWYEEARVCYVYLAEFSTGDGFRNTSSVNLPPTSWFRRGWTLQELLAPRELRFYDQSWNLLGDRRTVAKPVSTLTGIPLPFLAKYKQLKDASVAQRMSWASTRVTKREEDLAYCLIGIFGISMAMNYGERLTKAFDRLQRKIMEEIEDDSILAWGFGSNGISRASAETATGLSAGALAQSPSDFAGCGGIVAFPRANFSERLLFSPGFIQATVPLTELDGATFGMLRCGLGRDKQKPIGIPLRHEQQNWYIRPHGEHPREIPAHDGLPDCSTVRISTACIQSASPETDSVHQFYINSFAAGLELIEVHPRVCWDGKSPTIQVPSPGTSADSMILLRFAANGVLGDVVVVLEWKDEDGKTHTQSHVMVADRLTGLTDLSRNFSYLRKEALGWQTVNSIQGHIRLTVELEDETARLFLVDFAVHEGPAEMEVNVAMELSLMQMRLGSKLEKLQEENAELRKAIADLQRNNQLLVEAQASEKKEDVEMQDVEERVAILEKEKMDLQGKVTQLEKDKVVLQNEALQQPEVLAEGTTSVLSQMGAQMAILEKEKMALQERVSFMEQVAVEATSELNTMRRQVSKAQQQNSSLTTMYLALKADHDKARAALASRDLGDQEDANKRALQKQVVQFREELREADKQRSALKARTVELEAENVSLKRKAETLALEVSEIQHMSDHMRMTIGQAKEQVSSMNRRVAELEDKIARQEAAAEDRTANLRRQIYDLREQLGRTEPEPRQRGIWHVTAAPGRRSPPDRSRLNI</sequence>
<dbReference type="Pfam" id="PF26640">
    <property type="entry name" value="DUF8212"/>
    <property type="match status" value="1"/>
</dbReference>
<dbReference type="Pfam" id="PF06985">
    <property type="entry name" value="HET"/>
    <property type="match status" value="1"/>
</dbReference>
<evidence type="ECO:0000256" key="2">
    <source>
        <dbReference type="SAM" id="MobiDB-lite"/>
    </source>
</evidence>
<feature type="domain" description="Heterokaryon incompatibility" evidence="3">
    <location>
        <begin position="22"/>
        <end position="115"/>
    </location>
</feature>
<feature type="compositionally biased region" description="Basic and acidic residues" evidence="2">
    <location>
        <begin position="843"/>
        <end position="852"/>
    </location>
</feature>
<dbReference type="InterPro" id="IPR058525">
    <property type="entry name" value="DUF8212"/>
</dbReference>
<accession>A0AAJ0F9Y9</accession>
<evidence type="ECO:0000313" key="6">
    <source>
        <dbReference type="Proteomes" id="UP001239445"/>
    </source>
</evidence>
<dbReference type="Proteomes" id="UP001239445">
    <property type="component" value="Unassembled WGS sequence"/>
</dbReference>
<dbReference type="InterPro" id="IPR010730">
    <property type="entry name" value="HET"/>
</dbReference>
<organism evidence="5 6">
    <name type="scientific">Echria macrotheca</name>
    <dbReference type="NCBI Taxonomy" id="438768"/>
    <lineage>
        <taxon>Eukaryota</taxon>
        <taxon>Fungi</taxon>
        <taxon>Dikarya</taxon>
        <taxon>Ascomycota</taxon>
        <taxon>Pezizomycotina</taxon>
        <taxon>Sordariomycetes</taxon>
        <taxon>Sordariomycetidae</taxon>
        <taxon>Sordariales</taxon>
        <taxon>Schizotheciaceae</taxon>
        <taxon>Echria</taxon>
    </lineage>
</organism>
<feature type="domain" description="DUF8212" evidence="4">
    <location>
        <begin position="226"/>
        <end position="297"/>
    </location>
</feature>
<protein>
    <submittedName>
        <fullName evidence="5">Heterokaryon incompatibility protein-domain-containing protein</fullName>
    </submittedName>
</protein>
<reference evidence="5" key="1">
    <citation type="submission" date="2023-06" db="EMBL/GenBank/DDBJ databases">
        <title>Genome-scale phylogeny and comparative genomics of the fungal order Sordariales.</title>
        <authorList>
            <consortium name="Lawrence Berkeley National Laboratory"/>
            <person name="Hensen N."/>
            <person name="Bonometti L."/>
            <person name="Westerberg I."/>
            <person name="Brannstrom I.O."/>
            <person name="Guillou S."/>
            <person name="Cros-Aarteil S."/>
            <person name="Calhoun S."/>
            <person name="Haridas S."/>
            <person name="Kuo A."/>
            <person name="Mondo S."/>
            <person name="Pangilinan J."/>
            <person name="Riley R."/>
            <person name="Labutti K."/>
            <person name="Andreopoulos B."/>
            <person name="Lipzen A."/>
            <person name="Chen C."/>
            <person name="Yanf M."/>
            <person name="Daum C."/>
            <person name="Ng V."/>
            <person name="Clum A."/>
            <person name="Steindorff A."/>
            <person name="Ohm R."/>
            <person name="Martin F."/>
            <person name="Silar P."/>
            <person name="Natvig D."/>
            <person name="Lalanne C."/>
            <person name="Gautier V."/>
            <person name="Ament-Velasquez S.L."/>
            <person name="Kruys A."/>
            <person name="Hutchinson M.I."/>
            <person name="Powell A.J."/>
            <person name="Barry K."/>
            <person name="Miller A.N."/>
            <person name="Grigoriev I.V."/>
            <person name="Debuchy R."/>
            <person name="Gladieux P."/>
            <person name="Thoren M.H."/>
            <person name="Johannesson H."/>
        </authorList>
    </citation>
    <scope>NUCLEOTIDE SEQUENCE</scope>
    <source>
        <strain evidence="5">PSN4</strain>
    </source>
</reference>
<comment type="caution">
    <text evidence="5">The sequence shown here is derived from an EMBL/GenBank/DDBJ whole genome shotgun (WGS) entry which is preliminary data.</text>
</comment>
<dbReference type="PANTHER" id="PTHR10622:SF10">
    <property type="entry name" value="HET DOMAIN-CONTAINING PROTEIN"/>
    <property type="match status" value="1"/>
</dbReference>
<dbReference type="EMBL" id="MU839833">
    <property type="protein sequence ID" value="KAK1755848.1"/>
    <property type="molecule type" value="Genomic_DNA"/>
</dbReference>
<feature type="compositionally biased region" description="Basic and acidic residues" evidence="2">
    <location>
        <begin position="819"/>
        <end position="829"/>
    </location>
</feature>
<feature type="coiled-coil region" evidence="1">
    <location>
        <begin position="711"/>
        <end position="819"/>
    </location>
</feature>
<feature type="coiled-coil region" evidence="1">
    <location>
        <begin position="533"/>
        <end position="683"/>
    </location>
</feature>
<keyword evidence="6" id="KW-1185">Reference proteome</keyword>
<evidence type="ECO:0000259" key="3">
    <source>
        <dbReference type="Pfam" id="PF06985"/>
    </source>
</evidence>